<comment type="caution">
    <text evidence="11">The sequence shown here is derived from an EMBL/GenBank/DDBJ whole genome shotgun (WGS) entry which is preliminary data.</text>
</comment>
<evidence type="ECO:0000256" key="4">
    <source>
        <dbReference type="ARBA" id="ARBA00022692"/>
    </source>
</evidence>
<comment type="subcellular location">
    <subcellularLocation>
        <location evidence="1 9">Cell membrane</location>
        <topology evidence="1 9">Multi-pass membrane protein</topology>
    </subcellularLocation>
</comment>
<evidence type="ECO:0000256" key="10">
    <source>
        <dbReference type="SAM" id="Phobius"/>
    </source>
</evidence>
<dbReference type="Proteomes" id="UP000321960">
    <property type="component" value="Unassembled WGS sequence"/>
</dbReference>
<keyword evidence="2" id="KW-0813">Transport</keyword>
<feature type="transmembrane region" description="Helical" evidence="10">
    <location>
        <begin position="88"/>
        <end position="107"/>
    </location>
</feature>
<dbReference type="SUPFAM" id="SSF103481">
    <property type="entry name" value="Multidrug resistance efflux transporter EmrE"/>
    <property type="match status" value="1"/>
</dbReference>
<dbReference type="InterPro" id="IPR045324">
    <property type="entry name" value="Small_multidrug_res"/>
</dbReference>
<dbReference type="AlphaFoldDB" id="A0A512J611"/>
<evidence type="ECO:0000313" key="11">
    <source>
        <dbReference type="EMBL" id="GEP05418.1"/>
    </source>
</evidence>
<gene>
    <name evidence="12" type="ORF">GCM10007888_46900</name>
    <name evidence="11" type="ORF">MOX02_34560</name>
</gene>
<keyword evidence="3" id="KW-1003">Cell membrane</keyword>
<dbReference type="GO" id="GO:0022857">
    <property type="term" value="F:transmembrane transporter activity"/>
    <property type="evidence" value="ECO:0007669"/>
    <property type="project" value="InterPro"/>
</dbReference>
<dbReference type="PANTHER" id="PTHR30561:SF0">
    <property type="entry name" value="GUANIDINIUM EXPORTER"/>
    <property type="match status" value="1"/>
</dbReference>
<comment type="similarity">
    <text evidence="7">Belongs to the drug/metabolite transporter (DMT) superfamily. Small multidrug resistance (SMR) (TC 2.A.7.1) family. Gdx/SugE subfamily.</text>
</comment>
<reference evidence="12" key="1">
    <citation type="journal article" date="2014" name="Int. J. Syst. Evol. Microbiol.">
        <title>Complete genome of a new Firmicutes species belonging to the dominant human colonic microbiota ('Ruminococcus bicirculans') reveals two chromosomes and a selective capacity to utilize plant glucans.</title>
        <authorList>
            <consortium name="NISC Comparative Sequencing Program"/>
            <person name="Wegmann U."/>
            <person name="Louis P."/>
            <person name="Goesmann A."/>
            <person name="Henrissat B."/>
            <person name="Duncan S.H."/>
            <person name="Flint H.J."/>
        </authorList>
    </citation>
    <scope>NUCLEOTIDE SEQUENCE</scope>
    <source>
        <strain evidence="12">NBRC 107715</strain>
    </source>
</reference>
<reference evidence="11 13" key="3">
    <citation type="submission" date="2019-07" db="EMBL/GenBank/DDBJ databases">
        <title>Whole genome shotgun sequence of Methylobacterium oxalidis NBRC 107715.</title>
        <authorList>
            <person name="Hosoyama A."/>
            <person name="Uohara A."/>
            <person name="Ohji S."/>
            <person name="Ichikawa N."/>
        </authorList>
    </citation>
    <scope>NUCLEOTIDE SEQUENCE [LARGE SCALE GENOMIC DNA]</scope>
    <source>
        <strain evidence="11 13">NBRC 107715</strain>
    </source>
</reference>
<dbReference type="GO" id="GO:0005886">
    <property type="term" value="C:plasma membrane"/>
    <property type="evidence" value="ECO:0007669"/>
    <property type="project" value="UniProtKB-SubCell"/>
</dbReference>
<dbReference type="EMBL" id="BSPK01000101">
    <property type="protein sequence ID" value="GLS66308.1"/>
    <property type="molecule type" value="Genomic_DNA"/>
</dbReference>
<evidence type="ECO:0000256" key="3">
    <source>
        <dbReference type="ARBA" id="ARBA00022475"/>
    </source>
</evidence>
<dbReference type="EMBL" id="BJZU01000068">
    <property type="protein sequence ID" value="GEP05418.1"/>
    <property type="molecule type" value="Genomic_DNA"/>
</dbReference>
<feature type="transmembrane region" description="Helical" evidence="10">
    <location>
        <begin position="63"/>
        <end position="82"/>
    </location>
</feature>
<evidence type="ECO:0000256" key="6">
    <source>
        <dbReference type="ARBA" id="ARBA00023136"/>
    </source>
</evidence>
<evidence type="ECO:0000313" key="12">
    <source>
        <dbReference type="EMBL" id="GLS66308.1"/>
    </source>
</evidence>
<accession>A0A512J611</accession>
<proteinExistence type="inferred from homology"/>
<evidence type="ECO:0000256" key="9">
    <source>
        <dbReference type="RuleBase" id="RU003942"/>
    </source>
</evidence>
<dbReference type="OrthoDB" id="9808638at2"/>
<dbReference type="Pfam" id="PF00893">
    <property type="entry name" value="Multi_Drug_Res"/>
    <property type="match status" value="1"/>
</dbReference>
<sequence>MSTAWGWAMLVASGLVDVAWALATKKSDGFREPGWAFVSLLLLALFVGLLTKALQVLPVGTAYAVWTGIGAVGSVGAGILLFGEPADATRLLFVTVTVVGIIGLKVAS</sequence>
<evidence type="ECO:0000256" key="5">
    <source>
        <dbReference type="ARBA" id="ARBA00022989"/>
    </source>
</evidence>
<feature type="transmembrane region" description="Helical" evidence="10">
    <location>
        <begin position="33"/>
        <end position="51"/>
    </location>
</feature>
<reference evidence="12" key="4">
    <citation type="submission" date="2023-01" db="EMBL/GenBank/DDBJ databases">
        <title>Draft genome sequence of Methylobacterium oxalidis strain NBRC 107715.</title>
        <authorList>
            <person name="Sun Q."/>
            <person name="Mori K."/>
        </authorList>
    </citation>
    <scope>NUCLEOTIDE SEQUENCE</scope>
    <source>
        <strain evidence="12">NBRC 107715</strain>
    </source>
</reference>
<dbReference type="Proteomes" id="UP001156856">
    <property type="component" value="Unassembled WGS sequence"/>
</dbReference>
<keyword evidence="4 9" id="KW-0812">Transmembrane</keyword>
<dbReference type="InterPro" id="IPR000390">
    <property type="entry name" value="Small_drug/metabolite_transptr"/>
</dbReference>
<evidence type="ECO:0000256" key="7">
    <source>
        <dbReference type="ARBA" id="ARBA00038151"/>
    </source>
</evidence>
<keyword evidence="5 10" id="KW-1133">Transmembrane helix</keyword>
<evidence type="ECO:0000313" key="13">
    <source>
        <dbReference type="Proteomes" id="UP000321960"/>
    </source>
</evidence>
<evidence type="ECO:0000256" key="1">
    <source>
        <dbReference type="ARBA" id="ARBA00004651"/>
    </source>
</evidence>
<keyword evidence="14" id="KW-1185">Reference proteome</keyword>
<evidence type="ECO:0000313" key="14">
    <source>
        <dbReference type="Proteomes" id="UP001156856"/>
    </source>
</evidence>
<dbReference type="Gene3D" id="1.10.3730.20">
    <property type="match status" value="1"/>
</dbReference>
<keyword evidence="6 10" id="KW-0472">Membrane</keyword>
<name>A0A512J611_9HYPH</name>
<dbReference type="InterPro" id="IPR037185">
    <property type="entry name" value="EmrE-like"/>
</dbReference>
<evidence type="ECO:0000256" key="8">
    <source>
        <dbReference type="ARBA" id="ARBA00039168"/>
    </source>
</evidence>
<evidence type="ECO:0000256" key="2">
    <source>
        <dbReference type="ARBA" id="ARBA00022448"/>
    </source>
</evidence>
<organism evidence="11 13">
    <name type="scientific">Methylobacterium oxalidis</name>
    <dbReference type="NCBI Taxonomy" id="944322"/>
    <lineage>
        <taxon>Bacteria</taxon>
        <taxon>Pseudomonadati</taxon>
        <taxon>Pseudomonadota</taxon>
        <taxon>Alphaproteobacteria</taxon>
        <taxon>Hyphomicrobiales</taxon>
        <taxon>Methylobacteriaceae</taxon>
        <taxon>Methylobacterium</taxon>
    </lineage>
</organism>
<reference evidence="14" key="2">
    <citation type="journal article" date="2019" name="Int. J. Syst. Evol. Microbiol.">
        <title>The Global Catalogue of Microorganisms (GCM) 10K type strain sequencing project: providing services to taxonomists for standard genome sequencing and annotation.</title>
        <authorList>
            <consortium name="The Broad Institute Genomics Platform"/>
            <consortium name="The Broad Institute Genome Sequencing Center for Infectious Disease"/>
            <person name="Wu L."/>
            <person name="Ma J."/>
        </authorList>
    </citation>
    <scope>NUCLEOTIDE SEQUENCE [LARGE SCALE GENOMIC DNA]</scope>
    <source>
        <strain evidence="14">NBRC 107715</strain>
    </source>
</reference>
<dbReference type="PANTHER" id="PTHR30561">
    <property type="entry name" value="SMR FAMILY PROTON-DEPENDENT DRUG EFFLUX TRANSPORTER SUGE"/>
    <property type="match status" value="1"/>
</dbReference>
<protein>
    <recommendedName>
        <fullName evidence="8">Guanidinium exporter</fullName>
    </recommendedName>
</protein>
<dbReference type="RefSeq" id="WP_147026984.1">
    <property type="nucleotide sequence ID" value="NZ_BJZU01000068.1"/>
</dbReference>